<protein>
    <submittedName>
        <fullName evidence="2">ABC transporter permease</fullName>
    </submittedName>
</protein>
<proteinExistence type="predicted"/>
<feature type="transmembrane region" description="Helical" evidence="1">
    <location>
        <begin position="233"/>
        <end position="261"/>
    </location>
</feature>
<comment type="caution">
    <text evidence="2">The sequence shown here is derived from an EMBL/GenBank/DDBJ whole genome shotgun (WGS) entry which is preliminary data.</text>
</comment>
<name>A0A9D1EQY2_9FIRM</name>
<organism evidence="2 3">
    <name type="scientific">Candidatus Limivivens intestinipullorum</name>
    <dbReference type="NCBI Taxonomy" id="2840858"/>
    <lineage>
        <taxon>Bacteria</taxon>
        <taxon>Bacillati</taxon>
        <taxon>Bacillota</taxon>
        <taxon>Clostridia</taxon>
        <taxon>Lachnospirales</taxon>
        <taxon>Lachnospiraceae</taxon>
        <taxon>Lachnospiraceae incertae sedis</taxon>
        <taxon>Candidatus Limivivens</taxon>
    </lineage>
</organism>
<keyword evidence="1" id="KW-0472">Membrane</keyword>
<feature type="transmembrane region" description="Helical" evidence="1">
    <location>
        <begin position="366"/>
        <end position="392"/>
    </location>
</feature>
<evidence type="ECO:0000313" key="3">
    <source>
        <dbReference type="Proteomes" id="UP000823935"/>
    </source>
</evidence>
<evidence type="ECO:0000256" key="1">
    <source>
        <dbReference type="SAM" id="Phobius"/>
    </source>
</evidence>
<dbReference type="Proteomes" id="UP000823935">
    <property type="component" value="Unassembled WGS sequence"/>
</dbReference>
<accession>A0A9D1EQY2</accession>
<reference evidence="2" key="2">
    <citation type="journal article" date="2021" name="PeerJ">
        <title>Extensive microbial diversity within the chicken gut microbiome revealed by metagenomics and culture.</title>
        <authorList>
            <person name="Gilroy R."/>
            <person name="Ravi A."/>
            <person name="Getino M."/>
            <person name="Pursley I."/>
            <person name="Horton D.L."/>
            <person name="Alikhan N.F."/>
            <person name="Baker D."/>
            <person name="Gharbi K."/>
            <person name="Hall N."/>
            <person name="Watson M."/>
            <person name="Adriaenssens E.M."/>
            <person name="Foster-Nyarko E."/>
            <person name="Jarju S."/>
            <person name="Secka A."/>
            <person name="Antonio M."/>
            <person name="Oren A."/>
            <person name="Chaudhuri R.R."/>
            <person name="La Ragione R."/>
            <person name="Hildebrand F."/>
            <person name="Pallen M.J."/>
        </authorList>
    </citation>
    <scope>NUCLEOTIDE SEQUENCE</scope>
    <source>
        <strain evidence="2">CHK190-19873</strain>
    </source>
</reference>
<dbReference type="EMBL" id="DVIQ01000021">
    <property type="protein sequence ID" value="HIS30625.1"/>
    <property type="molecule type" value="Genomic_DNA"/>
</dbReference>
<feature type="transmembrane region" description="Helical" evidence="1">
    <location>
        <begin position="281"/>
        <end position="306"/>
    </location>
</feature>
<dbReference type="AlphaFoldDB" id="A0A9D1EQY2"/>
<feature type="transmembrane region" description="Helical" evidence="1">
    <location>
        <begin position="313"/>
        <end position="335"/>
    </location>
</feature>
<sequence length="395" mass="44735">MKKIWKKPLNKAAFIALAAIVAIASFLTIRDIRYTDENGDSHSGIAAIGRLKEDKKEWEGPVTEEVLRRVLEENQRVYKLIYAAETIQEEDAAFSQTEGFSDIRDIINYGFGAIGDYDYYRIDGVALDQVGTLYERRIANLRTYMDTEEHFTQPEREYLLNRYEEFQTPIEYEYFEGWRALVDSQYLPTLMLILALIAGILVSGIFSDEFIYKADTVFFSSRLGRGRGTGAKLWAGFLTATIVYWAAILIYAAVILGIAGLEGGSLPIQMEHWYTMYNFNQVQTFAVTVLAGYVGTLFSSACAMLISAKTRSTVLAITVPFILTCVSPFVGRIPVLTRASSLFPDMLFRLNTEMNGFLLYRIGGNIFSQFSVILVMYLILTCVLFPLLYVLYRNS</sequence>
<reference evidence="2" key="1">
    <citation type="submission" date="2020-10" db="EMBL/GenBank/DDBJ databases">
        <authorList>
            <person name="Gilroy R."/>
        </authorList>
    </citation>
    <scope>NUCLEOTIDE SEQUENCE</scope>
    <source>
        <strain evidence="2">CHK190-19873</strain>
    </source>
</reference>
<gene>
    <name evidence="2" type="ORF">IAB44_03610</name>
</gene>
<keyword evidence="1" id="KW-0812">Transmembrane</keyword>
<feature type="transmembrane region" description="Helical" evidence="1">
    <location>
        <begin position="190"/>
        <end position="212"/>
    </location>
</feature>
<evidence type="ECO:0000313" key="2">
    <source>
        <dbReference type="EMBL" id="HIS30625.1"/>
    </source>
</evidence>
<keyword evidence="1" id="KW-1133">Transmembrane helix</keyword>